<keyword evidence="1" id="KW-0238">DNA-binding</keyword>
<dbReference type="AlphaFoldDB" id="A0A1M5KFT6"/>
<dbReference type="GO" id="GO:0003677">
    <property type="term" value="F:DNA binding"/>
    <property type="evidence" value="ECO:0007669"/>
    <property type="project" value="UniProtKB-KW"/>
</dbReference>
<keyword evidence="2" id="KW-0472">Membrane</keyword>
<dbReference type="InterPro" id="IPR009057">
    <property type="entry name" value="Homeodomain-like_sf"/>
</dbReference>
<evidence type="ECO:0000256" key="1">
    <source>
        <dbReference type="ARBA" id="ARBA00023125"/>
    </source>
</evidence>
<evidence type="ECO:0000256" key="2">
    <source>
        <dbReference type="SAM" id="Phobius"/>
    </source>
</evidence>
<evidence type="ECO:0000313" key="5">
    <source>
        <dbReference type="Proteomes" id="UP000184212"/>
    </source>
</evidence>
<dbReference type="SUPFAM" id="SSF46689">
    <property type="entry name" value="Homeodomain-like"/>
    <property type="match status" value="1"/>
</dbReference>
<dbReference type="EMBL" id="FQWQ01000001">
    <property type="protein sequence ID" value="SHG51601.1"/>
    <property type="molecule type" value="Genomic_DNA"/>
</dbReference>
<keyword evidence="2" id="KW-0812">Transmembrane</keyword>
<dbReference type="InterPro" id="IPR001647">
    <property type="entry name" value="HTH_TetR"/>
</dbReference>
<feature type="transmembrane region" description="Helical" evidence="2">
    <location>
        <begin position="170"/>
        <end position="188"/>
    </location>
</feature>
<keyword evidence="2" id="KW-1133">Transmembrane helix</keyword>
<reference evidence="4 5" key="1">
    <citation type="submission" date="2016-11" db="EMBL/GenBank/DDBJ databases">
        <authorList>
            <person name="Jaros S."/>
            <person name="Januszkiewicz K."/>
            <person name="Wedrychowicz H."/>
        </authorList>
    </citation>
    <scope>NUCLEOTIDE SEQUENCE [LARGE SCALE GENOMIC DNA]</scope>
    <source>
        <strain evidence="4 5">DSM 24574</strain>
    </source>
</reference>
<dbReference type="OrthoDB" id="881297at2"/>
<protein>
    <submittedName>
        <fullName evidence="4">Transcriptional regulator, TetR family</fullName>
    </submittedName>
</protein>
<dbReference type="Pfam" id="PF00440">
    <property type="entry name" value="TetR_N"/>
    <property type="match status" value="1"/>
</dbReference>
<name>A0A1M5KFT6_9BACT</name>
<organism evidence="4 5">
    <name type="scientific">Chryseolinea serpens</name>
    <dbReference type="NCBI Taxonomy" id="947013"/>
    <lineage>
        <taxon>Bacteria</taxon>
        <taxon>Pseudomonadati</taxon>
        <taxon>Bacteroidota</taxon>
        <taxon>Cytophagia</taxon>
        <taxon>Cytophagales</taxon>
        <taxon>Fulvivirgaceae</taxon>
        <taxon>Chryseolinea</taxon>
    </lineage>
</organism>
<evidence type="ECO:0000313" key="4">
    <source>
        <dbReference type="EMBL" id="SHG51601.1"/>
    </source>
</evidence>
<accession>A0A1M5KFT6</accession>
<evidence type="ECO:0000259" key="3">
    <source>
        <dbReference type="Pfam" id="PF00440"/>
    </source>
</evidence>
<keyword evidence="5" id="KW-1185">Reference proteome</keyword>
<dbReference type="RefSeq" id="WP_073130969.1">
    <property type="nucleotide sequence ID" value="NZ_FQWQ01000001.1"/>
</dbReference>
<dbReference type="Gene3D" id="1.10.357.10">
    <property type="entry name" value="Tetracycline Repressor, domain 2"/>
    <property type="match status" value="1"/>
</dbReference>
<gene>
    <name evidence="4" type="ORF">SAMN04488109_0618</name>
</gene>
<proteinExistence type="predicted"/>
<dbReference type="Proteomes" id="UP000184212">
    <property type="component" value="Unassembled WGS sequence"/>
</dbReference>
<dbReference type="STRING" id="947013.SAMN04488109_0618"/>
<feature type="domain" description="HTH tetR-type" evidence="3">
    <location>
        <begin position="16"/>
        <end position="59"/>
    </location>
</feature>
<sequence>MSLRKEKAARLKVHVLDHTLRLIGRKSFDDLYVEDICAKVKISKVTLFKYFPQKEDILLYYFRVWCLTRSVELAQKPKEGLVGIYYLFDKLSEGCEEHPGLWLSLMGYLSDFKRPPKPFPVKPEEKKLLFPEITNITSVEIMSTDQMFEKFTLEAIFRKEITKFIHTREITNLIMSVFIGGIVMAHLGQQSPLKPFFRKNVDLLMKGIA</sequence>